<evidence type="ECO:0000313" key="2">
    <source>
        <dbReference type="Proteomes" id="UP001218218"/>
    </source>
</evidence>
<dbReference type="InterPro" id="IPR032675">
    <property type="entry name" value="LRR_dom_sf"/>
</dbReference>
<accession>A0AAD7EEF7</accession>
<reference evidence="1" key="1">
    <citation type="submission" date="2023-03" db="EMBL/GenBank/DDBJ databases">
        <title>Massive genome expansion in bonnet fungi (Mycena s.s.) driven by repeated elements and novel gene families across ecological guilds.</title>
        <authorList>
            <consortium name="Lawrence Berkeley National Laboratory"/>
            <person name="Harder C.B."/>
            <person name="Miyauchi S."/>
            <person name="Viragh M."/>
            <person name="Kuo A."/>
            <person name="Thoen E."/>
            <person name="Andreopoulos B."/>
            <person name="Lu D."/>
            <person name="Skrede I."/>
            <person name="Drula E."/>
            <person name="Henrissat B."/>
            <person name="Morin E."/>
            <person name="Kohler A."/>
            <person name="Barry K."/>
            <person name="LaButti K."/>
            <person name="Morin E."/>
            <person name="Salamov A."/>
            <person name="Lipzen A."/>
            <person name="Mereny Z."/>
            <person name="Hegedus B."/>
            <person name="Baldrian P."/>
            <person name="Stursova M."/>
            <person name="Weitz H."/>
            <person name="Taylor A."/>
            <person name="Grigoriev I.V."/>
            <person name="Nagy L.G."/>
            <person name="Martin F."/>
            <person name="Kauserud H."/>
        </authorList>
    </citation>
    <scope>NUCLEOTIDE SEQUENCE</scope>
    <source>
        <strain evidence="1">CBHHK002</strain>
    </source>
</reference>
<proteinExistence type="predicted"/>
<name>A0AAD7EEF7_9AGAR</name>
<comment type="caution">
    <text evidence="1">The sequence shown here is derived from an EMBL/GenBank/DDBJ whole genome shotgun (WGS) entry which is preliminary data.</text>
</comment>
<gene>
    <name evidence="1" type="ORF">DFH08DRAFT_399940</name>
</gene>
<dbReference type="AlphaFoldDB" id="A0AAD7EEF7"/>
<dbReference type="Proteomes" id="UP001218218">
    <property type="component" value="Unassembled WGS sequence"/>
</dbReference>
<dbReference type="EMBL" id="JARIHO010000059">
    <property type="protein sequence ID" value="KAJ7318091.1"/>
    <property type="molecule type" value="Genomic_DNA"/>
</dbReference>
<organism evidence="1 2">
    <name type="scientific">Mycena albidolilacea</name>
    <dbReference type="NCBI Taxonomy" id="1033008"/>
    <lineage>
        <taxon>Eukaryota</taxon>
        <taxon>Fungi</taxon>
        <taxon>Dikarya</taxon>
        <taxon>Basidiomycota</taxon>
        <taxon>Agaricomycotina</taxon>
        <taxon>Agaricomycetes</taxon>
        <taxon>Agaricomycetidae</taxon>
        <taxon>Agaricales</taxon>
        <taxon>Marasmiineae</taxon>
        <taxon>Mycenaceae</taxon>
        <taxon>Mycena</taxon>
    </lineage>
</organism>
<sequence length="377" mass="42261">MTTNLPQELVDVIVDHLAGDSSSLKACSLASCAWVPRTRLYLFEICSLTSATVFSFSVILRSPHCTFLPHIRSIHVSGDVPNSTPYNSFDEPAFLVDLHRLTGVRMLEVELIFKRTHGEVAKLAHTNILSAFPHLTRLSLTNVPMPTVVQLVDTIALFLSLEELHLALVCPLPAFTKSMVVKLPPRALHSLTLCRYSVGPILAWLHAAEHLPKIRSLKLPSLWRHEVPIVCVPLEHLRNAGALNHLRLLDAPLVWLLGGASDTAPLFNLSDHPALHTLILQDYAFPYEMLSSLMQLVAPSLECLTFDLDLPSYRRFDWATLDAFLANSGAFKRLKRVVFLQTIGYTEPREDAFLRKVLPMLESSGMLQTKWLRLSEK</sequence>
<evidence type="ECO:0000313" key="1">
    <source>
        <dbReference type="EMBL" id="KAJ7318091.1"/>
    </source>
</evidence>
<dbReference type="Gene3D" id="3.80.10.10">
    <property type="entry name" value="Ribonuclease Inhibitor"/>
    <property type="match status" value="1"/>
</dbReference>
<evidence type="ECO:0008006" key="3">
    <source>
        <dbReference type="Google" id="ProtNLM"/>
    </source>
</evidence>
<keyword evidence="2" id="KW-1185">Reference proteome</keyword>
<dbReference type="SUPFAM" id="SSF52047">
    <property type="entry name" value="RNI-like"/>
    <property type="match status" value="1"/>
</dbReference>
<protein>
    <recommendedName>
        <fullName evidence="3">F-box domain-containing protein</fullName>
    </recommendedName>
</protein>